<dbReference type="GO" id="GO:0071035">
    <property type="term" value="P:nuclear polyadenylation-dependent rRNA catabolic process"/>
    <property type="evidence" value="ECO:0007669"/>
    <property type="project" value="TreeGrafter"/>
</dbReference>
<evidence type="ECO:0000256" key="3">
    <source>
        <dbReference type="ARBA" id="ARBA00006678"/>
    </source>
</evidence>
<feature type="domain" description="Exoribonuclease phosphorolytic" evidence="9">
    <location>
        <begin position="197"/>
        <end position="261"/>
    </location>
</feature>
<dbReference type="InterPro" id="IPR027408">
    <property type="entry name" value="PNPase/RNase_PH_dom_sf"/>
</dbReference>
<dbReference type="GO" id="GO:0035925">
    <property type="term" value="F:mRNA 3'-UTR AU-rich region binding"/>
    <property type="evidence" value="ECO:0007669"/>
    <property type="project" value="TreeGrafter"/>
</dbReference>
<evidence type="ECO:0000256" key="1">
    <source>
        <dbReference type="ARBA" id="ARBA00004123"/>
    </source>
</evidence>
<dbReference type="PANTHER" id="PTHR11097">
    <property type="entry name" value="EXOSOME COMPLEX EXONUCLEASE RIBOSOMAL RNA PROCESSING PROTEIN"/>
    <property type="match status" value="1"/>
</dbReference>
<dbReference type="Pfam" id="PF01138">
    <property type="entry name" value="RNase_PH"/>
    <property type="match status" value="1"/>
</dbReference>
<evidence type="ECO:0000259" key="9">
    <source>
        <dbReference type="Pfam" id="PF03725"/>
    </source>
</evidence>
<evidence type="ECO:0000313" key="10">
    <source>
        <dbReference type="EMBL" id="KAK5696695.1"/>
    </source>
</evidence>
<evidence type="ECO:0000256" key="5">
    <source>
        <dbReference type="ARBA" id="ARBA00022884"/>
    </source>
</evidence>
<dbReference type="GO" id="GO:0000467">
    <property type="term" value="P:exonucleolytic trimming to generate mature 3'-end of 5.8S rRNA from tricistronic rRNA transcript (SSU-rRNA, 5.8S rRNA, LSU-rRNA)"/>
    <property type="evidence" value="ECO:0007669"/>
    <property type="project" value="TreeGrafter"/>
</dbReference>
<dbReference type="InterPro" id="IPR001247">
    <property type="entry name" value="ExoRNase_PH_dom1"/>
</dbReference>
<feature type="compositionally biased region" description="Basic and acidic residues" evidence="7">
    <location>
        <begin position="295"/>
        <end position="305"/>
    </location>
</feature>
<organism evidence="10 11">
    <name type="scientific">Elasticomyces elasticus</name>
    <dbReference type="NCBI Taxonomy" id="574655"/>
    <lineage>
        <taxon>Eukaryota</taxon>
        <taxon>Fungi</taxon>
        <taxon>Dikarya</taxon>
        <taxon>Ascomycota</taxon>
        <taxon>Pezizomycotina</taxon>
        <taxon>Dothideomycetes</taxon>
        <taxon>Dothideomycetidae</taxon>
        <taxon>Mycosphaerellales</taxon>
        <taxon>Teratosphaeriaceae</taxon>
        <taxon>Elasticomyces</taxon>
    </lineage>
</organism>
<reference evidence="10" key="1">
    <citation type="submission" date="2023-08" db="EMBL/GenBank/DDBJ databases">
        <title>Black Yeasts Isolated from many extreme environments.</title>
        <authorList>
            <person name="Coleine C."/>
            <person name="Stajich J.E."/>
            <person name="Selbmann L."/>
        </authorList>
    </citation>
    <scope>NUCLEOTIDE SEQUENCE</scope>
    <source>
        <strain evidence="10">CCFEE 5810</strain>
    </source>
</reference>
<dbReference type="InterPro" id="IPR050590">
    <property type="entry name" value="Exosome_comp_Rrp42_subfam"/>
</dbReference>
<feature type="region of interest" description="Disordered" evidence="7">
    <location>
        <begin position="282"/>
        <end position="305"/>
    </location>
</feature>
<dbReference type="PANTHER" id="PTHR11097:SF14">
    <property type="entry name" value="EXOSOME COMPLEX COMPONENT RRP45"/>
    <property type="match status" value="1"/>
</dbReference>
<dbReference type="AlphaFoldDB" id="A0AAN7ZT66"/>
<dbReference type="InterPro" id="IPR015847">
    <property type="entry name" value="ExoRNase_PH_dom2"/>
</dbReference>
<dbReference type="GO" id="GO:0034473">
    <property type="term" value="P:U1 snRNA 3'-end processing"/>
    <property type="evidence" value="ECO:0007669"/>
    <property type="project" value="TreeGrafter"/>
</dbReference>
<evidence type="ECO:0000256" key="2">
    <source>
        <dbReference type="ARBA" id="ARBA00004496"/>
    </source>
</evidence>
<dbReference type="GO" id="GO:0000176">
    <property type="term" value="C:nuclear exosome (RNase complex)"/>
    <property type="evidence" value="ECO:0007669"/>
    <property type="project" value="UniProtKB-ARBA"/>
</dbReference>
<evidence type="ECO:0000259" key="8">
    <source>
        <dbReference type="Pfam" id="PF01138"/>
    </source>
</evidence>
<dbReference type="EMBL" id="JAVRQU010000012">
    <property type="protein sequence ID" value="KAK5696695.1"/>
    <property type="molecule type" value="Genomic_DNA"/>
</dbReference>
<keyword evidence="4" id="KW-0963">Cytoplasm</keyword>
<dbReference type="InterPro" id="IPR036345">
    <property type="entry name" value="ExoRNase_PH_dom2_sf"/>
</dbReference>
<dbReference type="Pfam" id="PF03725">
    <property type="entry name" value="RNase_PH_C"/>
    <property type="match status" value="1"/>
</dbReference>
<dbReference type="Gene3D" id="3.30.230.70">
    <property type="entry name" value="GHMP Kinase, N-terminal domain"/>
    <property type="match status" value="1"/>
</dbReference>
<dbReference type="CDD" id="cd11368">
    <property type="entry name" value="RNase_PH_RRP45"/>
    <property type="match status" value="1"/>
</dbReference>
<comment type="subcellular location">
    <subcellularLocation>
        <location evidence="2">Cytoplasm</location>
    </subcellularLocation>
    <subcellularLocation>
        <location evidence="1">Nucleus</location>
    </subcellularLocation>
</comment>
<comment type="similarity">
    <text evidence="3">Belongs to the RNase PH family.</text>
</comment>
<protein>
    <submittedName>
        <fullName evidence="10">3'-5'-exoribonuclease</fullName>
    </submittedName>
</protein>
<sequence length="305" mass="33389">MPHATAPSTNESTFLLAALRENVRLDLRPLDAYRPISLTFPSSSPDTYGQSEVRIGKTRVLCVISSEVIAPYPDRKFDGVFTISCEMSPLMGAGVDTGGRPDPSETILTTLLDKSIRRSRSLDTESLCIVAGQKCFSIRADLHILDHDGNLLDACCLALVAALAHYRRPDYEVHGEDVKIFSPQERDGVKLTLRDWPFCVSCSYFDAGSIAVTDANLLEEQCREGEVVVAMTRYGEVVQVAKYGGVAVDALGMLQVVEQSLAKVKMMNGVVKEALASDERERDKGGVMKAELSAENERIMERPVG</sequence>
<dbReference type="GO" id="GO:0034475">
    <property type="term" value="P:U4 snRNA 3'-end processing"/>
    <property type="evidence" value="ECO:0007669"/>
    <property type="project" value="TreeGrafter"/>
</dbReference>
<dbReference type="SUPFAM" id="SSF54211">
    <property type="entry name" value="Ribosomal protein S5 domain 2-like"/>
    <property type="match status" value="1"/>
</dbReference>
<comment type="caution">
    <text evidence="10">The sequence shown here is derived from an EMBL/GenBank/DDBJ whole genome shotgun (WGS) entry which is preliminary data.</text>
</comment>
<evidence type="ECO:0000256" key="4">
    <source>
        <dbReference type="ARBA" id="ARBA00022490"/>
    </source>
</evidence>
<dbReference type="InterPro" id="IPR020568">
    <property type="entry name" value="Ribosomal_Su5_D2-typ_SF"/>
</dbReference>
<evidence type="ECO:0000313" key="11">
    <source>
        <dbReference type="Proteomes" id="UP001310594"/>
    </source>
</evidence>
<gene>
    <name evidence="10" type="primary">RRP45</name>
    <name evidence="10" type="ORF">LTR97_007999</name>
</gene>
<dbReference type="GO" id="GO:0071038">
    <property type="term" value="P:TRAMP-dependent tRNA surveillance pathway"/>
    <property type="evidence" value="ECO:0007669"/>
    <property type="project" value="TreeGrafter"/>
</dbReference>
<accession>A0AAN7ZT66</accession>
<dbReference type="GO" id="GO:0071028">
    <property type="term" value="P:nuclear mRNA surveillance"/>
    <property type="evidence" value="ECO:0007669"/>
    <property type="project" value="TreeGrafter"/>
</dbReference>
<name>A0AAN7ZT66_9PEZI</name>
<evidence type="ECO:0000256" key="7">
    <source>
        <dbReference type="SAM" id="MobiDB-lite"/>
    </source>
</evidence>
<keyword evidence="5" id="KW-0694">RNA-binding</keyword>
<dbReference type="GO" id="GO:0034476">
    <property type="term" value="P:U5 snRNA 3'-end processing"/>
    <property type="evidence" value="ECO:0007669"/>
    <property type="project" value="TreeGrafter"/>
</dbReference>
<evidence type="ECO:0000256" key="6">
    <source>
        <dbReference type="ARBA" id="ARBA00023242"/>
    </source>
</evidence>
<feature type="domain" description="Exoribonuclease phosphorolytic" evidence="8">
    <location>
        <begin position="33"/>
        <end position="169"/>
    </location>
</feature>
<dbReference type="GO" id="GO:0016075">
    <property type="term" value="P:rRNA catabolic process"/>
    <property type="evidence" value="ECO:0007669"/>
    <property type="project" value="TreeGrafter"/>
</dbReference>
<keyword evidence="6" id="KW-0539">Nucleus</keyword>
<dbReference type="Proteomes" id="UP001310594">
    <property type="component" value="Unassembled WGS sequence"/>
</dbReference>
<dbReference type="GO" id="GO:0000177">
    <property type="term" value="C:cytoplasmic exosome (RNase complex)"/>
    <property type="evidence" value="ECO:0007669"/>
    <property type="project" value="TreeGrafter"/>
</dbReference>
<dbReference type="InterPro" id="IPR033100">
    <property type="entry name" value="Rrp45"/>
</dbReference>
<proteinExistence type="inferred from homology"/>
<dbReference type="SUPFAM" id="SSF55666">
    <property type="entry name" value="Ribonuclease PH domain 2-like"/>
    <property type="match status" value="1"/>
</dbReference>